<dbReference type="RefSeq" id="WP_311779805.1">
    <property type="nucleotide sequence ID" value="NZ_JALRMR010000001.1"/>
</dbReference>
<evidence type="ECO:0000259" key="4">
    <source>
        <dbReference type="Pfam" id="PF16403"/>
    </source>
</evidence>
<dbReference type="Gene3D" id="2.60.40.10">
    <property type="entry name" value="Immunoglobulins"/>
    <property type="match status" value="1"/>
</dbReference>
<dbReference type="InterPro" id="IPR009459">
    <property type="entry name" value="MucBP_dom"/>
</dbReference>
<feature type="domain" description="Pesticidal crystal protein Cry22Aa Ig-like" evidence="4">
    <location>
        <begin position="401"/>
        <end position="446"/>
    </location>
</feature>
<evidence type="ECO:0000313" key="6">
    <source>
        <dbReference type="Proteomes" id="UP001249945"/>
    </source>
</evidence>
<comment type="caution">
    <text evidence="5">The sequence shown here is derived from an EMBL/GenBank/DDBJ whole genome shotgun (WGS) entry which is preliminary data.</text>
</comment>
<organism evidence="5 6">
    <name type="scientific">Carnobacterium divergens</name>
    <name type="common">Lactobacillus divergens</name>
    <dbReference type="NCBI Taxonomy" id="2748"/>
    <lineage>
        <taxon>Bacteria</taxon>
        <taxon>Bacillati</taxon>
        <taxon>Bacillota</taxon>
        <taxon>Bacilli</taxon>
        <taxon>Lactobacillales</taxon>
        <taxon>Carnobacteriaceae</taxon>
        <taxon>Carnobacterium</taxon>
    </lineage>
</organism>
<feature type="compositionally biased region" description="Basic and acidic residues" evidence="2">
    <location>
        <begin position="634"/>
        <end position="647"/>
    </location>
</feature>
<evidence type="ECO:0000256" key="1">
    <source>
        <dbReference type="ARBA" id="ARBA00022737"/>
    </source>
</evidence>
<sequence>MNVSKKNNYKKGSDGMHNRNSKKAWLGLSVLAISLFSNTLNVVATTENKDGSQLMSVDKNQFVNKIAADSVTIGTNADQEFGQGDLYSLTINLTNNDGDIIPQGTKIYLNIPKEAVDYTNIDLTNDVLNENFDVAVDAESGQIILTLKKDIVGDSKVIARINIGVIGESAKSYDVSASVTSNGNEQPVVIDYPTITIKDTSTNPPGTYGYLNQYWGNSESDKGGFTGRTEGEDSSKYGVFNRNTNRLSTFAQLNRLGTLLLDTPTTWKFQFDANQRLLPETIKLIDGNTRQPISQNFYEVIITSPTSFSIKVSDEYPQNTFGSLESTYQTEVYDDSLTYVNSTSNEHKDIYGHLVTDEFSLNSRFALLGDSDFFPTLTVEDKSFTVGYLTDENRLKELLANIKAKDTNDGDISAIVGVDDSNLDPNTVGDYEVTYYVKNSLGNISRRTAIIHITEKIIGGDITVEYVDTAGNSLAPNKVLHGNIGENYETTAIEIEGYKLKTVPTNKNGKFTDENQVVTYVYEGQLIFVSAPDVLNFGSNLPIPKVDTEYNLESKEGDLTVTDYRGENHGWSMTGKLISEMTSTSGHQLEDSLYYQKDGEKQLFSKGSSISIFNAKTKDSIPVTISDSWSKTGDGPKLKVKAGEPRSESYQGKIQWALQNVPVND</sequence>
<dbReference type="Gene3D" id="3.10.20.320">
    <property type="entry name" value="Putative peptidoglycan bound protein (lpxtg motif)"/>
    <property type="match status" value="1"/>
</dbReference>
<dbReference type="InterPro" id="IPR013783">
    <property type="entry name" value="Ig-like_fold"/>
</dbReference>
<gene>
    <name evidence="5" type="ORF">MX635_01240</name>
</gene>
<proteinExistence type="predicted"/>
<evidence type="ECO:0000259" key="3">
    <source>
        <dbReference type="Pfam" id="PF06458"/>
    </source>
</evidence>
<dbReference type="Pfam" id="PF16403">
    <property type="entry name" value="Bact_surface_Ig-like"/>
    <property type="match status" value="1"/>
</dbReference>
<reference evidence="5" key="1">
    <citation type="submission" date="2022-04" db="EMBL/GenBank/DDBJ databases">
        <title>Draft genome sequences of lactic acid bacteria (LAB) strains involved in meat spoilage.</title>
        <authorList>
            <person name="Palevich N."/>
        </authorList>
    </citation>
    <scope>NUCLEOTIDE SEQUENCE</scope>
    <source>
        <strain evidence="5">9-14</strain>
    </source>
</reference>
<evidence type="ECO:0000256" key="2">
    <source>
        <dbReference type="SAM" id="MobiDB-lite"/>
    </source>
</evidence>
<feature type="region of interest" description="Disordered" evidence="2">
    <location>
        <begin position="627"/>
        <end position="647"/>
    </location>
</feature>
<feature type="domain" description="MucBP" evidence="3">
    <location>
        <begin position="462"/>
        <end position="523"/>
    </location>
</feature>
<evidence type="ECO:0000313" key="5">
    <source>
        <dbReference type="EMBL" id="MDT1973016.1"/>
    </source>
</evidence>
<dbReference type="Pfam" id="PF06458">
    <property type="entry name" value="MucBP"/>
    <property type="match status" value="1"/>
</dbReference>
<dbReference type="InterPro" id="IPR032179">
    <property type="entry name" value="Cry22Aa_Ig-like"/>
</dbReference>
<dbReference type="Proteomes" id="UP001249945">
    <property type="component" value="Unassembled WGS sequence"/>
</dbReference>
<name>A0AAW8R9Q8_CARDV</name>
<accession>A0AAW8R9Q8</accession>
<dbReference type="AlphaFoldDB" id="A0AAW8R9Q8"/>
<protein>
    <submittedName>
        <fullName evidence="5">MucBP domain-containing protein</fullName>
    </submittedName>
</protein>
<keyword evidence="1" id="KW-0677">Repeat</keyword>
<dbReference type="EMBL" id="JALRMR010000001">
    <property type="protein sequence ID" value="MDT1973016.1"/>
    <property type="molecule type" value="Genomic_DNA"/>
</dbReference>